<dbReference type="Pfam" id="PF03853">
    <property type="entry name" value="YjeF_N"/>
    <property type="match status" value="1"/>
</dbReference>
<keyword evidence="9" id="KW-1185">Reference proteome</keyword>
<dbReference type="PROSITE" id="PS51385">
    <property type="entry name" value="YJEF_N"/>
    <property type="match status" value="1"/>
</dbReference>
<evidence type="ECO:0000313" key="9">
    <source>
        <dbReference type="Proteomes" id="UP001642501"/>
    </source>
</evidence>
<comment type="similarity">
    <text evidence="2">Belongs to the EDC3 family.</text>
</comment>
<evidence type="ECO:0000256" key="4">
    <source>
        <dbReference type="ARBA" id="ARBA00022490"/>
    </source>
</evidence>
<gene>
    <name evidence="8" type="primary">EDC3</name>
    <name evidence="8" type="ORF">SEPCBS57363_006539</name>
</gene>
<dbReference type="InterPro" id="IPR004443">
    <property type="entry name" value="YjeF_N_dom"/>
</dbReference>
<organism evidence="8 9">
    <name type="scientific">Sporothrix epigloea</name>
    <dbReference type="NCBI Taxonomy" id="1892477"/>
    <lineage>
        <taxon>Eukaryota</taxon>
        <taxon>Fungi</taxon>
        <taxon>Dikarya</taxon>
        <taxon>Ascomycota</taxon>
        <taxon>Pezizomycotina</taxon>
        <taxon>Sordariomycetes</taxon>
        <taxon>Sordariomycetidae</taxon>
        <taxon>Ophiostomatales</taxon>
        <taxon>Ophiostomataceae</taxon>
        <taxon>Sporothrix</taxon>
    </lineage>
</organism>
<evidence type="ECO:0000313" key="8">
    <source>
        <dbReference type="EMBL" id="CAK7275162.1"/>
    </source>
</evidence>
<feature type="compositionally biased region" description="Basic residues" evidence="5">
    <location>
        <begin position="218"/>
        <end position="229"/>
    </location>
</feature>
<protein>
    <recommendedName>
        <fullName evidence="3">Enhancer of mRNA-decapping protein 3</fullName>
    </recommendedName>
</protein>
<feature type="compositionally biased region" description="Low complexity" evidence="5">
    <location>
        <begin position="194"/>
        <end position="207"/>
    </location>
</feature>
<proteinExistence type="inferred from homology"/>
<feature type="domain" description="DFDF" evidence="7">
    <location>
        <begin position="290"/>
        <end position="326"/>
    </location>
</feature>
<feature type="domain" description="YjeF N-terminal" evidence="6">
    <location>
        <begin position="480"/>
        <end position="760"/>
    </location>
</feature>
<name>A0ABP0E7T0_9PEZI</name>
<evidence type="ECO:0000256" key="2">
    <source>
        <dbReference type="ARBA" id="ARBA00006610"/>
    </source>
</evidence>
<evidence type="ECO:0000259" key="7">
    <source>
        <dbReference type="PROSITE" id="PS51512"/>
    </source>
</evidence>
<feature type="compositionally biased region" description="Polar residues" evidence="5">
    <location>
        <begin position="259"/>
        <end position="270"/>
    </location>
</feature>
<dbReference type="Gene3D" id="3.40.50.10260">
    <property type="entry name" value="YjeF N-terminal domain"/>
    <property type="match status" value="1"/>
</dbReference>
<dbReference type="PROSITE" id="PS51512">
    <property type="entry name" value="DFDF"/>
    <property type="match status" value="1"/>
</dbReference>
<feature type="region of interest" description="Disordered" evidence="5">
    <location>
        <begin position="395"/>
        <end position="446"/>
    </location>
</feature>
<dbReference type="PANTHER" id="PTHR13612:SF0">
    <property type="entry name" value="ENHANCER OF MRNA-DECAPPING PROTEIN 3"/>
    <property type="match status" value="1"/>
</dbReference>
<feature type="compositionally biased region" description="Polar residues" evidence="5">
    <location>
        <begin position="359"/>
        <end position="370"/>
    </location>
</feature>
<feature type="compositionally biased region" description="Polar residues" evidence="5">
    <location>
        <begin position="145"/>
        <end position="177"/>
    </location>
</feature>
<comment type="caution">
    <text evidence="8">The sequence shown here is derived from an EMBL/GenBank/DDBJ whole genome shotgun (WGS) entry which is preliminary data.</text>
</comment>
<evidence type="ECO:0000256" key="1">
    <source>
        <dbReference type="ARBA" id="ARBA00004201"/>
    </source>
</evidence>
<dbReference type="InterPro" id="IPR036652">
    <property type="entry name" value="YjeF_N_dom_sf"/>
</dbReference>
<keyword evidence="4" id="KW-0963">Cytoplasm</keyword>
<dbReference type="Proteomes" id="UP001642501">
    <property type="component" value="Unassembled WGS sequence"/>
</dbReference>
<dbReference type="Pfam" id="PF09532">
    <property type="entry name" value="FDF"/>
    <property type="match status" value="1"/>
</dbReference>
<reference evidence="8 9" key="1">
    <citation type="submission" date="2024-01" db="EMBL/GenBank/DDBJ databases">
        <authorList>
            <person name="Allen C."/>
            <person name="Tagirdzhanova G."/>
        </authorList>
    </citation>
    <scope>NUCLEOTIDE SEQUENCE [LARGE SCALE GENOMIC DNA]</scope>
    <source>
        <strain evidence="8 9">CBS 573.63</strain>
    </source>
</reference>
<evidence type="ECO:0000256" key="3">
    <source>
        <dbReference type="ARBA" id="ARBA00015797"/>
    </source>
</evidence>
<sequence length="792" mass="85459">MASEFLQMVVVVELRNPPERLHGSVIGVEAGQSLTLSNVWSLDHHAWHPHVVVDPANIVEILDASKYPDFSKSPLPPISTQLNAPALVKVNEAQPDIETPTPVLEDPAVISFRARGDRPGSALGLERSDSQIRVAATASENISSVPKLTSNIRMSNPPQDAAPQPTTSAAKNRSQQVDDVPKVLDATNASGTHAATSEVAETTTSIAHSTLPQEGPSKMRRRQRCRHGAGNKLANESGDLTPEGPRNTKRGQGWRETPLLQSTASFQPFSSLKKLGQRSRKETKENGWASEDVTDVQEMGDFDFEESLAKFDKRTLFDQMRKDDVIDDAVRLVSHNRKPASKPGTAGGKNYHHTENVLDRSTPSLKPSSKEAQLVVQGFWNSEADDTRVAGTAGSVAAGGASGGDRLSARELGSRQSSLRGDRKVSSRQRSHSQKASAGTAGQALSRGNSVAIPSAISTTQHFCILPSRRRLETVSALQMLNLENIAHNELGLTEDMMTENAGRGIAEVAFRALSDPANKLRLGQSDTQRSEPSTIQVNVTAPTIVILAGNNKSGTRAVAGGRHLRNKGVNILLCVVGIERGERELLEDLRQQVRLYRNFGGRVYSKSDLFEHLRKAAIPTLTVDTPRSAASAMAPAVTLIIDALLGLVVSFDDLRTGDQATVYELMEWANRNEAFVLAVDVPTGIDSSSGYVSIIDAARLYVRPRYVVALGAPKRGLLEAMAAAEIGDPVASEAAVADDQALDWMLFLADIGLGAAVWKKAGTKIRRGIDFDCGWVLEMKYQGLENDDESG</sequence>
<dbReference type="SMART" id="SM01199">
    <property type="entry name" value="FDF"/>
    <property type="match status" value="1"/>
</dbReference>
<comment type="subcellular location">
    <subcellularLocation>
        <location evidence="1">Cytoplasm</location>
        <location evidence="1">P-body</location>
    </subcellularLocation>
</comment>
<evidence type="ECO:0000259" key="6">
    <source>
        <dbReference type="PROSITE" id="PS51385"/>
    </source>
</evidence>
<dbReference type="PANTHER" id="PTHR13612">
    <property type="entry name" value="ENHANCER OF MRNA-DECAPPING PROTEIN 3"/>
    <property type="match status" value="1"/>
</dbReference>
<dbReference type="InterPro" id="IPR025762">
    <property type="entry name" value="DFDF"/>
</dbReference>
<evidence type="ECO:0000256" key="5">
    <source>
        <dbReference type="SAM" id="MobiDB-lite"/>
    </source>
</evidence>
<accession>A0ABP0E7T0</accession>
<feature type="region of interest" description="Disordered" evidence="5">
    <location>
        <begin position="336"/>
        <end position="370"/>
    </location>
</feature>
<feature type="region of interest" description="Disordered" evidence="5">
    <location>
        <begin position="191"/>
        <end position="289"/>
    </location>
</feature>
<feature type="region of interest" description="Disordered" evidence="5">
    <location>
        <begin position="145"/>
        <end position="178"/>
    </location>
</feature>
<dbReference type="SUPFAM" id="SSF64153">
    <property type="entry name" value="YjeF N-terminal domain-like"/>
    <property type="match status" value="1"/>
</dbReference>
<dbReference type="InterPro" id="IPR019050">
    <property type="entry name" value="FDF_dom"/>
</dbReference>
<dbReference type="EMBL" id="CAWUOM010000205">
    <property type="protein sequence ID" value="CAK7275162.1"/>
    <property type="molecule type" value="Genomic_DNA"/>
</dbReference>